<feature type="domain" description="RCK N-terminal" evidence="1">
    <location>
        <begin position="1"/>
        <end position="118"/>
    </location>
</feature>
<dbReference type="Proteomes" id="UP000043763">
    <property type="component" value="Unassembled WGS sequence"/>
</dbReference>
<evidence type="ECO:0000259" key="1">
    <source>
        <dbReference type="PROSITE" id="PS51201"/>
    </source>
</evidence>
<reference evidence="4" key="1">
    <citation type="submission" date="2015-04" db="EMBL/GenBank/DDBJ databases">
        <authorList>
            <person name="Mushtaq Mamoona"/>
        </authorList>
    </citation>
    <scope>NUCLEOTIDE SEQUENCE [LARGE SCALE GENOMIC DNA]</scope>
    <source>
        <strain evidence="4">AN4859/03</strain>
    </source>
</reference>
<feature type="domain" description="RCK C-terminal" evidence="2">
    <location>
        <begin position="136"/>
        <end position="228"/>
    </location>
</feature>
<dbReference type="InterPro" id="IPR036721">
    <property type="entry name" value="RCK_C_sf"/>
</dbReference>
<proteinExistence type="predicted"/>
<accession>A0A0G4K3V1</accession>
<dbReference type="AlphaFoldDB" id="A0A0G4K3V1"/>
<dbReference type="PROSITE" id="PS51201">
    <property type="entry name" value="RCK_N"/>
    <property type="match status" value="1"/>
</dbReference>
<dbReference type="PROSITE" id="PS51202">
    <property type="entry name" value="RCK_C"/>
    <property type="match status" value="1"/>
</dbReference>
<dbReference type="InterPro" id="IPR003148">
    <property type="entry name" value="RCK_N"/>
</dbReference>
<dbReference type="PANTHER" id="PTHR43833">
    <property type="entry name" value="POTASSIUM CHANNEL PROTEIN 2-RELATED-RELATED"/>
    <property type="match status" value="1"/>
</dbReference>
<dbReference type="SUPFAM" id="SSF116726">
    <property type="entry name" value="TrkA C-terminal domain-like"/>
    <property type="match status" value="1"/>
</dbReference>
<dbReference type="GO" id="GO:0006813">
    <property type="term" value="P:potassium ion transport"/>
    <property type="evidence" value="ECO:0007669"/>
    <property type="project" value="InterPro"/>
</dbReference>
<sequence length="228" mass="25325">MLQYAVIGIGTLGKALINRLMTKPSIEVFAIDNDINEIEAIKNNVTQAMRLDSTQKEALEAIEINKFDAVILTIGEDMMTSILTALLLKELNVKNIIARYSNEKHRAILSMIGITHLVSPEESMGVHIAEQLEVGDTLLLYDLTEYHSIVEFPVHGGLAGKNLKELDLRKKYKINVVAIKKETVGILGEKKVIVDCTPDPDVAMVEGDILIIAGHDKDIEKMYKKMAE</sequence>
<gene>
    <name evidence="3" type="ORF">BRSU_0330</name>
</gene>
<dbReference type="Gene3D" id="3.30.70.1450">
    <property type="entry name" value="Regulator of K+ conductance, C-terminal domain"/>
    <property type="match status" value="1"/>
</dbReference>
<dbReference type="InterPro" id="IPR036291">
    <property type="entry name" value="NAD(P)-bd_dom_sf"/>
</dbReference>
<organism evidence="3 4">
    <name type="scientific">Brachyspira suanatina</name>
    <dbReference type="NCBI Taxonomy" id="381802"/>
    <lineage>
        <taxon>Bacteria</taxon>
        <taxon>Pseudomonadati</taxon>
        <taxon>Spirochaetota</taxon>
        <taxon>Spirochaetia</taxon>
        <taxon>Brachyspirales</taxon>
        <taxon>Brachyspiraceae</taxon>
        <taxon>Brachyspira</taxon>
    </lineage>
</organism>
<evidence type="ECO:0000313" key="3">
    <source>
        <dbReference type="EMBL" id="CRF31725.1"/>
    </source>
</evidence>
<dbReference type="Pfam" id="PF02080">
    <property type="entry name" value="TrkA_C"/>
    <property type="match status" value="1"/>
</dbReference>
<dbReference type="InterPro" id="IPR050721">
    <property type="entry name" value="Trk_Ktr_HKT_K-transport"/>
</dbReference>
<evidence type="ECO:0000313" key="4">
    <source>
        <dbReference type="Proteomes" id="UP000043763"/>
    </source>
</evidence>
<dbReference type="GO" id="GO:0008324">
    <property type="term" value="F:monoatomic cation transmembrane transporter activity"/>
    <property type="evidence" value="ECO:0007669"/>
    <property type="project" value="InterPro"/>
</dbReference>
<dbReference type="Pfam" id="PF02254">
    <property type="entry name" value="TrkA_N"/>
    <property type="match status" value="1"/>
</dbReference>
<protein>
    <submittedName>
        <fullName evidence="3">Potassium transporter TrkA</fullName>
    </submittedName>
</protein>
<dbReference type="OrthoDB" id="9776294at2"/>
<dbReference type="EMBL" id="CVLB01000001">
    <property type="protein sequence ID" value="CRF31725.1"/>
    <property type="molecule type" value="Genomic_DNA"/>
</dbReference>
<dbReference type="SUPFAM" id="SSF51735">
    <property type="entry name" value="NAD(P)-binding Rossmann-fold domains"/>
    <property type="match status" value="1"/>
</dbReference>
<name>A0A0G4K3V1_9SPIR</name>
<dbReference type="PANTHER" id="PTHR43833:SF7">
    <property type="entry name" value="KTR SYSTEM POTASSIUM UPTAKE PROTEIN C"/>
    <property type="match status" value="1"/>
</dbReference>
<dbReference type="InterPro" id="IPR006037">
    <property type="entry name" value="RCK_C"/>
</dbReference>
<dbReference type="RefSeq" id="WP_048593474.1">
    <property type="nucleotide sequence ID" value="NZ_CVLB01000001.1"/>
</dbReference>
<dbReference type="Gene3D" id="3.40.50.720">
    <property type="entry name" value="NAD(P)-binding Rossmann-like Domain"/>
    <property type="match status" value="1"/>
</dbReference>
<evidence type="ECO:0000259" key="2">
    <source>
        <dbReference type="PROSITE" id="PS51202"/>
    </source>
</evidence>
<keyword evidence="4" id="KW-1185">Reference proteome</keyword>